<dbReference type="Proteomes" id="UP000320762">
    <property type="component" value="Unassembled WGS sequence"/>
</dbReference>
<evidence type="ECO:0000256" key="1">
    <source>
        <dbReference type="SAM" id="SignalP"/>
    </source>
</evidence>
<name>A0A550CFF6_9AGAR</name>
<evidence type="ECO:0000313" key="4">
    <source>
        <dbReference type="Proteomes" id="UP000320762"/>
    </source>
</evidence>
<feature type="chain" id="PRO_5022135865" description="F-box domain-containing protein" evidence="1">
    <location>
        <begin position="20"/>
        <end position="461"/>
    </location>
</feature>
<proteinExistence type="predicted"/>
<feature type="domain" description="F-box" evidence="2">
    <location>
        <begin position="1"/>
        <end position="45"/>
    </location>
</feature>
<evidence type="ECO:0000313" key="3">
    <source>
        <dbReference type="EMBL" id="TRM63531.1"/>
    </source>
</evidence>
<dbReference type="PROSITE" id="PS50181">
    <property type="entry name" value="FBOX"/>
    <property type="match status" value="1"/>
</dbReference>
<dbReference type="InterPro" id="IPR001810">
    <property type="entry name" value="F-box_dom"/>
</dbReference>
<dbReference type="OrthoDB" id="2688364at2759"/>
<dbReference type="Pfam" id="PF00646">
    <property type="entry name" value="F-box"/>
    <property type="match status" value="1"/>
</dbReference>
<organism evidence="3 4">
    <name type="scientific">Schizophyllum amplum</name>
    <dbReference type="NCBI Taxonomy" id="97359"/>
    <lineage>
        <taxon>Eukaryota</taxon>
        <taxon>Fungi</taxon>
        <taxon>Dikarya</taxon>
        <taxon>Basidiomycota</taxon>
        <taxon>Agaricomycotina</taxon>
        <taxon>Agaricomycetes</taxon>
        <taxon>Agaricomycetidae</taxon>
        <taxon>Agaricales</taxon>
        <taxon>Schizophyllaceae</taxon>
        <taxon>Schizophyllum</taxon>
    </lineage>
</organism>
<protein>
    <recommendedName>
        <fullName evidence="2">F-box domain-containing protein</fullName>
    </recommendedName>
</protein>
<gene>
    <name evidence="3" type="ORF">BD626DRAFT_568924</name>
</gene>
<sequence length="461" mass="51007">MLQSLPFDIVLAILQFTPALDILTVRKTCRVLRDASRDRSLWLVVLSCVCAEHGMLVNAESDLLVGAPLTRLEHIATSPARFLALGSNRSALEHEERIPLESPRERSHLRLPVGDHLRSVLLVRGGQFLFTVHDGRICLWDLWTSTGTAAVVASQPVDISDAFVVRCEDHWFGDDGRLYVALAAQGPTPPRGDTTFGVYAINLLGGTSSFEKINELRLLDGHMWYHTRWGPCIAFSQTHRPLAGVWNYRTGESALWRPELIIQGMMLKDDILTCVHSNALTVYKVPALESPITVRDIAPCEARVIRGPSSSSISYHIPHYIAENAHHSVYLGELELMTTFMSSDPPDQSYAASLPLPNEYNAYAEGTRLGNSLVTLFHTPSRNNARCVVAAVVPPPKTDGSVESTEGRVCRTLSLLREVSVDMGVQMHLDPTSGTFVYSTYQEPNVVHIVRYLKAPDGVVH</sequence>
<dbReference type="SUPFAM" id="SSF81383">
    <property type="entry name" value="F-box domain"/>
    <property type="match status" value="1"/>
</dbReference>
<dbReference type="SMART" id="SM00256">
    <property type="entry name" value="FBOX"/>
    <property type="match status" value="1"/>
</dbReference>
<keyword evidence="4" id="KW-1185">Reference proteome</keyword>
<dbReference type="Gene3D" id="1.20.1280.50">
    <property type="match status" value="1"/>
</dbReference>
<accession>A0A550CFF6</accession>
<dbReference type="SUPFAM" id="SSF63829">
    <property type="entry name" value="Calcium-dependent phosphotriesterase"/>
    <property type="match status" value="1"/>
</dbReference>
<keyword evidence="1" id="KW-0732">Signal</keyword>
<dbReference type="AlphaFoldDB" id="A0A550CFF6"/>
<reference evidence="3 4" key="1">
    <citation type="journal article" date="2019" name="New Phytol.">
        <title>Comparative genomics reveals unique wood-decay strategies and fruiting body development in the Schizophyllaceae.</title>
        <authorList>
            <person name="Almasi E."/>
            <person name="Sahu N."/>
            <person name="Krizsan K."/>
            <person name="Balint B."/>
            <person name="Kovacs G.M."/>
            <person name="Kiss B."/>
            <person name="Cseklye J."/>
            <person name="Drula E."/>
            <person name="Henrissat B."/>
            <person name="Nagy I."/>
            <person name="Chovatia M."/>
            <person name="Adam C."/>
            <person name="LaButti K."/>
            <person name="Lipzen A."/>
            <person name="Riley R."/>
            <person name="Grigoriev I.V."/>
            <person name="Nagy L.G."/>
        </authorList>
    </citation>
    <scope>NUCLEOTIDE SEQUENCE [LARGE SCALE GENOMIC DNA]</scope>
    <source>
        <strain evidence="3 4">NL-1724</strain>
    </source>
</reference>
<dbReference type="EMBL" id="VDMD01000009">
    <property type="protein sequence ID" value="TRM63531.1"/>
    <property type="molecule type" value="Genomic_DNA"/>
</dbReference>
<comment type="caution">
    <text evidence="3">The sequence shown here is derived from an EMBL/GenBank/DDBJ whole genome shotgun (WGS) entry which is preliminary data.</text>
</comment>
<evidence type="ECO:0000259" key="2">
    <source>
        <dbReference type="PROSITE" id="PS50181"/>
    </source>
</evidence>
<feature type="signal peptide" evidence="1">
    <location>
        <begin position="1"/>
        <end position="19"/>
    </location>
</feature>
<dbReference type="InterPro" id="IPR036047">
    <property type="entry name" value="F-box-like_dom_sf"/>
</dbReference>